<evidence type="ECO:0000313" key="1">
    <source>
        <dbReference type="EMBL" id="WLR98629.1"/>
    </source>
</evidence>
<keyword evidence="2" id="KW-1185">Reference proteome</keyword>
<reference evidence="1 2" key="1">
    <citation type="submission" date="2023-08" db="EMBL/GenBank/DDBJ databases">
        <title>Pathogen: clinical or host-associated sample.</title>
        <authorList>
            <person name="Hergert J."/>
            <person name="Casey R."/>
            <person name="Wagner J."/>
            <person name="Young E.L."/>
            <person name="Oakeson K.F."/>
        </authorList>
    </citation>
    <scope>NUCLEOTIDE SEQUENCE [LARGE SCALE GENOMIC DNA]</scope>
    <source>
        <strain evidence="1 2">1760953</strain>
    </source>
</reference>
<name>A0AA50H958_9HYPH</name>
<proteinExistence type="predicted"/>
<accession>A0AA50H958</accession>
<dbReference type="Proteomes" id="UP001234585">
    <property type="component" value="Chromosome"/>
</dbReference>
<protein>
    <submittedName>
        <fullName evidence="1">Uncharacterized protein</fullName>
    </submittedName>
</protein>
<dbReference type="EMBL" id="CP132302">
    <property type="protein sequence ID" value="WLR98629.1"/>
    <property type="molecule type" value="Genomic_DNA"/>
</dbReference>
<sequence>MKLYTTKHDCEVAGHWRTAGVPFSLRDEQAAELTPPRGSVVAPYVPADIKEKPHARLSRNKRRNRKAAD</sequence>
<gene>
    <name evidence="1" type="ORF">Q9313_06255</name>
</gene>
<dbReference type="RefSeq" id="WP_306038279.1">
    <property type="nucleotide sequence ID" value="NZ_CP132302.1"/>
</dbReference>
<organism evidence="1 2">
    <name type="scientific">Shinella sumterensis</name>
    <dbReference type="NCBI Taxonomy" id="1967501"/>
    <lineage>
        <taxon>Bacteria</taxon>
        <taxon>Pseudomonadati</taxon>
        <taxon>Pseudomonadota</taxon>
        <taxon>Alphaproteobacteria</taxon>
        <taxon>Hyphomicrobiales</taxon>
        <taxon>Rhizobiaceae</taxon>
        <taxon>Shinella</taxon>
    </lineage>
</organism>
<evidence type="ECO:0000313" key="2">
    <source>
        <dbReference type="Proteomes" id="UP001234585"/>
    </source>
</evidence>
<dbReference type="AlphaFoldDB" id="A0AA50H958"/>